<dbReference type="OrthoDB" id="6107154at2"/>
<dbReference type="Proteomes" id="UP000092544">
    <property type="component" value="Unassembled WGS sequence"/>
</dbReference>
<organism evidence="1 2">
    <name type="scientific">Marinomonas spartinae</name>
    <dbReference type="NCBI Taxonomy" id="1792290"/>
    <lineage>
        <taxon>Bacteria</taxon>
        <taxon>Pseudomonadati</taxon>
        <taxon>Pseudomonadota</taxon>
        <taxon>Gammaproteobacteria</taxon>
        <taxon>Oceanospirillales</taxon>
        <taxon>Oceanospirillaceae</taxon>
        <taxon>Marinomonas</taxon>
    </lineage>
</organism>
<reference evidence="1 2" key="1">
    <citation type="submission" date="2016-06" db="EMBL/GenBank/DDBJ databases">
        <authorList>
            <person name="Kjaerup R.B."/>
            <person name="Dalgaard T.S."/>
            <person name="Juul-Madsen H.R."/>
        </authorList>
    </citation>
    <scope>NUCLEOTIDE SEQUENCE [LARGE SCALE GENOMIC DNA]</scope>
    <source>
        <strain evidence="1 2">CECT 8886</strain>
    </source>
</reference>
<dbReference type="AlphaFoldDB" id="A0A1A8TGT9"/>
<keyword evidence="2" id="KW-1185">Reference proteome</keyword>
<name>A0A1A8TGT9_9GAMM</name>
<dbReference type="RefSeq" id="WP_067016208.1">
    <property type="nucleotide sequence ID" value="NZ_FLOB01000004.1"/>
</dbReference>
<accession>A0A1A8TGT9</accession>
<dbReference type="EMBL" id="FLOB01000004">
    <property type="protein sequence ID" value="SBS31494.1"/>
    <property type="molecule type" value="Genomic_DNA"/>
</dbReference>
<evidence type="ECO:0000313" key="1">
    <source>
        <dbReference type="EMBL" id="SBS31494.1"/>
    </source>
</evidence>
<protein>
    <submittedName>
        <fullName evidence="1">Uncharacterized protein</fullName>
    </submittedName>
</protein>
<evidence type="ECO:0000313" key="2">
    <source>
        <dbReference type="Proteomes" id="UP000092544"/>
    </source>
</evidence>
<dbReference type="STRING" id="1792290.MSP8886_02138"/>
<sequence length="86" mass="10333">MNKKDFLKTYNTINKMNLSTDAKSDSSSKEPKLYRSEQDEKLIKDMHYAKFQKNLHKTQQSDEFKTLIEKEEWDEQDMQKLLASLR</sequence>
<gene>
    <name evidence="1" type="ORF">MSP8886_02138</name>
</gene>
<proteinExistence type="predicted"/>